<evidence type="ECO:0000313" key="21">
    <source>
        <dbReference type="EMBL" id="KAL1250093.1"/>
    </source>
</evidence>
<dbReference type="CDD" id="cd00081">
    <property type="entry name" value="Hint"/>
    <property type="match status" value="1"/>
</dbReference>
<dbReference type="Gene3D" id="3.30.1380.10">
    <property type="match status" value="1"/>
</dbReference>
<keyword evidence="6" id="KW-0479">Metal-binding</keyword>
<dbReference type="SUPFAM" id="SSF51294">
    <property type="entry name" value="Hedgehog/intein (Hint) domain"/>
    <property type="match status" value="1"/>
</dbReference>
<dbReference type="PANTHER" id="PTHR11889">
    <property type="entry name" value="HEDGEHOG"/>
    <property type="match status" value="1"/>
</dbReference>
<evidence type="ECO:0000256" key="2">
    <source>
        <dbReference type="ARBA" id="ARBA00022473"/>
    </source>
</evidence>
<dbReference type="InterPro" id="IPR003586">
    <property type="entry name" value="Hint_dom_C"/>
</dbReference>
<comment type="function">
    <molecule>Protein hedgehog N-product</molecule>
    <text evidence="17">The dually lipidated hedgehog protein N-product is a morphogen which is essential for a variety of patterning events during development.</text>
</comment>
<dbReference type="InterPro" id="IPR036844">
    <property type="entry name" value="Hint_dom_sf"/>
</dbReference>
<dbReference type="InterPro" id="IPR003587">
    <property type="entry name" value="Hint_dom_N"/>
</dbReference>
<dbReference type="PANTHER" id="PTHR11889:SF84">
    <property type="entry name" value="HEDGEHOG PROTEIN"/>
    <property type="match status" value="1"/>
</dbReference>
<keyword evidence="11" id="KW-0106">Calcium</keyword>
<dbReference type="PROSITE" id="PS50817">
    <property type="entry name" value="INTEIN_N_TER"/>
    <property type="match status" value="1"/>
</dbReference>
<evidence type="ECO:0000256" key="18">
    <source>
        <dbReference type="SAM" id="SignalP"/>
    </source>
</evidence>
<reference evidence="21 22" key="1">
    <citation type="submission" date="2023-09" db="EMBL/GenBank/DDBJ databases">
        <authorList>
            <person name="Wang M."/>
        </authorList>
    </citation>
    <scope>NUCLEOTIDE SEQUENCE [LARGE SCALE GENOMIC DNA]</scope>
    <source>
        <strain evidence="21">GT-2023</strain>
        <tissue evidence="21">Liver</tissue>
    </source>
</reference>
<dbReference type="Gene3D" id="2.170.16.10">
    <property type="entry name" value="Hedgehog/Intein (Hint) domain"/>
    <property type="match status" value="1"/>
</dbReference>
<evidence type="ECO:0000256" key="3">
    <source>
        <dbReference type="ARBA" id="ARBA00022475"/>
    </source>
</evidence>
<keyword evidence="4 17" id="KW-0645">Protease</keyword>
<dbReference type="InterPro" id="IPR009045">
    <property type="entry name" value="Zn_M74/Hedgehog-like"/>
</dbReference>
<keyword evidence="10" id="KW-0862">Zinc</keyword>
<dbReference type="SMART" id="SM00306">
    <property type="entry name" value="HintN"/>
    <property type="match status" value="1"/>
</dbReference>
<keyword evidence="12 17" id="KW-0472">Membrane</keyword>
<gene>
    <name evidence="21" type="ORF">QQF64_021098</name>
</gene>
<evidence type="ECO:0000256" key="10">
    <source>
        <dbReference type="ARBA" id="ARBA00022833"/>
    </source>
</evidence>
<evidence type="ECO:0000256" key="14">
    <source>
        <dbReference type="ARBA" id="ARBA00023288"/>
    </source>
</evidence>
<evidence type="ECO:0000259" key="20">
    <source>
        <dbReference type="SMART" id="SM00306"/>
    </source>
</evidence>
<keyword evidence="7 17" id="KW-0732">Signal</keyword>
<dbReference type="Pfam" id="PF01079">
    <property type="entry name" value="Hint"/>
    <property type="match status" value="1"/>
</dbReference>
<comment type="subcellular location">
    <molecule>Sonic hedgehog protein</molecule>
    <subcellularLocation>
        <location evidence="17">Endoplasmic reticulum membrane</location>
    </subcellularLocation>
    <subcellularLocation>
        <location evidence="17">Golgi apparatus membrane</location>
    </subcellularLocation>
</comment>
<evidence type="ECO:0000256" key="12">
    <source>
        <dbReference type="ARBA" id="ARBA00023136"/>
    </source>
</evidence>
<dbReference type="InterPro" id="IPR006141">
    <property type="entry name" value="Intein_N"/>
</dbReference>
<feature type="domain" description="Hint" evidence="20">
    <location>
        <begin position="200"/>
        <end position="306"/>
    </location>
</feature>
<dbReference type="InterPro" id="IPR050387">
    <property type="entry name" value="Hedgehog_Signaling"/>
</dbReference>
<dbReference type="InterPro" id="IPR001657">
    <property type="entry name" value="Hedgehog"/>
</dbReference>
<evidence type="ECO:0000256" key="7">
    <source>
        <dbReference type="ARBA" id="ARBA00022729"/>
    </source>
</evidence>
<evidence type="ECO:0000256" key="16">
    <source>
        <dbReference type="ARBA" id="ARBA00048589"/>
    </source>
</evidence>
<comment type="similarity">
    <text evidence="1 17">Belongs to the hedgehog family.</text>
</comment>
<organism evidence="21 22">
    <name type="scientific">Cirrhinus molitorella</name>
    <name type="common">mud carp</name>
    <dbReference type="NCBI Taxonomy" id="172907"/>
    <lineage>
        <taxon>Eukaryota</taxon>
        <taxon>Metazoa</taxon>
        <taxon>Chordata</taxon>
        <taxon>Craniata</taxon>
        <taxon>Vertebrata</taxon>
        <taxon>Euteleostomi</taxon>
        <taxon>Actinopterygii</taxon>
        <taxon>Neopterygii</taxon>
        <taxon>Teleostei</taxon>
        <taxon>Ostariophysi</taxon>
        <taxon>Cypriniformes</taxon>
        <taxon>Cyprinidae</taxon>
        <taxon>Labeoninae</taxon>
        <taxon>Labeonini</taxon>
        <taxon>Cirrhinus</taxon>
    </lineage>
</organism>
<keyword evidence="2 17" id="KW-0217">Developmental protein</keyword>
<dbReference type="EMBL" id="JAYMGO010000023">
    <property type="protein sequence ID" value="KAL1250093.1"/>
    <property type="molecule type" value="Genomic_DNA"/>
</dbReference>
<protein>
    <recommendedName>
        <fullName evidence="17">Hedgehog protein</fullName>
    </recommendedName>
</protein>
<comment type="caution">
    <text evidence="21">The sequence shown here is derived from an EMBL/GenBank/DDBJ whole genome shotgun (WGS) entry which is preliminary data.</text>
</comment>
<comment type="subunit">
    <text evidence="15">Multimer.</text>
</comment>
<evidence type="ECO:0000256" key="17">
    <source>
        <dbReference type="RuleBase" id="RU280812"/>
    </source>
</evidence>
<dbReference type="InterPro" id="IPR000320">
    <property type="entry name" value="Hedgehog_signalling_dom"/>
</dbReference>
<keyword evidence="13" id="KW-0564">Palmitate</keyword>
<feature type="domain" description="Hint" evidence="19">
    <location>
        <begin position="308"/>
        <end position="352"/>
    </location>
</feature>
<dbReference type="Proteomes" id="UP001558613">
    <property type="component" value="Unassembled WGS sequence"/>
</dbReference>
<keyword evidence="17" id="KW-0333">Golgi apparatus</keyword>
<evidence type="ECO:0000256" key="11">
    <source>
        <dbReference type="ARBA" id="ARBA00022837"/>
    </source>
</evidence>
<evidence type="ECO:0000256" key="1">
    <source>
        <dbReference type="ARBA" id="ARBA00010649"/>
    </source>
</evidence>
<feature type="signal peptide" evidence="18">
    <location>
        <begin position="1"/>
        <end position="27"/>
    </location>
</feature>
<comment type="catalytic activity">
    <reaction evidence="16">
        <text>glycyl-L-cysteinyl-[protein] + cholesterol + H(+) = [protein]-C-terminal glycyl cholesterol ester + N-terminal L-cysteinyl-[protein]</text>
        <dbReference type="Rhea" id="RHEA:59504"/>
        <dbReference type="Rhea" id="RHEA-COMP:12707"/>
        <dbReference type="Rhea" id="RHEA-COMP:15369"/>
        <dbReference type="Rhea" id="RHEA-COMP:15374"/>
        <dbReference type="ChEBI" id="CHEBI:15378"/>
        <dbReference type="ChEBI" id="CHEBI:16113"/>
        <dbReference type="ChEBI" id="CHEBI:65250"/>
        <dbReference type="ChEBI" id="CHEBI:143135"/>
        <dbReference type="ChEBI" id="CHEBI:143140"/>
    </reaction>
    <physiologicalReaction direction="left-to-right" evidence="16">
        <dbReference type="Rhea" id="RHEA:59505"/>
    </physiologicalReaction>
</comment>
<sequence>MTLAPRLRLARLGLLTACLYSWLVVEGCGPGPGYGTRHRQRKLTPMSYKQYVPGVSENNLGASGRAEGRITRSSERFNELVCNYNTDIDFKDEEHTKADRFMTKRCKDCLNKLAIAVMNQWPGVRLRVTEAWDEDGHHPPGSLHYEGRAVDITTSDRDTKKYGLLAQLAVEAGFDWVHYESKYHVHCSVKADHSVAVEKGGCFSGSGLVTTANGVQKPMSCLRPGEKVLSLSESGEIVLSRVLLFLHLDKESRTTFFIFTTENGKRMALTSNHLIFAAPNLKLHHHEYEAMFAKKVRTGDYILTTRDNRGLQPSKVVSILLQERMGVYAPLTEHGNLFVDGVLVSNYASIEDHRLAHWAFLPFRILSYFFQTAVEENSQRVTVKRSAMFPNICSTDQTFLTNVMHNSSSSICKKFPDVTVEIESEHSFLQQKEVYCCEGIEEDYLGHGGGRWTHTPTGEEMFYLDQANGKYCNRLLSGGLFRSCTRTLAAHCRSLQ</sequence>
<name>A0ABR3LB69_9TELE</name>
<keyword evidence="9 17" id="KW-0068">Autocatalytic cleavage</keyword>
<comment type="subcellular location">
    <molecule>Protein hedgehog N-product</molecule>
    <subcellularLocation>
        <location evidence="17">Cell membrane</location>
        <topology evidence="17">Lipid-anchor</topology>
    </subcellularLocation>
</comment>
<keyword evidence="5" id="KW-0808">Transferase</keyword>
<evidence type="ECO:0000256" key="5">
    <source>
        <dbReference type="ARBA" id="ARBA00022679"/>
    </source>
</evidence>
<proteinExistence type="inferred from homology"/>
<keyword evidence="8 17" id="KW-0378">Hydrolase</keyword>
<keyword evidence="3 17" id="KW-1003">Cell membrane</keyword>
<evidence type="ECO:0000256" key="15">
    <source>
        <dbReference type="ARBA" id="ARBA00034131"/>
    </source>
</evidence>
<keyword evidence="22" id="KW-1185">Reference proteome</keyword>
<accession>A0ABR3LB69</accession>
<dbReference type="SMART" id="SM00305">
    <property type="entry name" value="HintC"/>
    <property type="match status" value="1"/>
</dbReference>
<dbReference type="SUPFAM" id="SSF55166">
    <property type="entry name" value="Hedgehog/DD-peptidase"/>
    <property type="match status" value="1"/>
</dbReference>
<keyword evidence="17" id="KW-0256">Endoplasmic reticulum</keyword>
<evidence type="ECO:0000256" key="13">
    <source>
        <dbReference type="ARBA" id="ARBA00023139"/>
    </source>
</evidence>
<keyword evidence="14" id="KW-0449">Lipoprotein</keyword>
<dbReference type="Pfam" id="PF01085">
    <property type="entry name" value="HH_signal"/>
    <property type="match status" value="1"/>
</dbReference>
<evidence type="ECO:0000313" key="22">
    <source>
        <dbReference type="Proteomes" id="UP001558613"/>
    </source>
</evidence>
<evidence type="ECO:0000256" key="8">
    <source>
        <dbReference type="ARBA" id="ARBA00022801"/>
    </source>
</evidence>
<evidence type="ECO:0000256" key="4">
    <source>
        <dbReference type="ARBA" id="ARBA00022670"/>
    </source>
</evidence>
<dbReference type="InterPro" id="IPR001767">
    <property type="entry name" value="Hedgehog_Hint"/>
</dbReference>
<evidence type="ECO:0000256" key="9">
    <source>
        <dbReference type="ARBA" id="ARBA00022813"/>
    </source>
</evidence>
<evidence type="ECO:0000256" key="6">
    <source>
        <dbReference type="ARBA" id="ARBA00022723"/>
    </source>
</evidence>
<feature type="chain" id="PRO_5046734710" description="Hedgehog protein" evidence="18">
    <location>
        <begin position="28"/>
        <end position="496"/>
    </location>
</feature>
<dbReference type="PRINTS" id="PR00632">
    <property type="entry name" value="SONICHHOG"/>
</dbReference>
<comment type="function">
    <molecule>Protein hedgehog</molecule>
    <text evidence="17">The C-terminal part of the hedgehog protein precursor displays an autoproteolysis activity that results in the cleavage of the full-length protein into two parts (N-product and C-product). In addition, the C-terminal part displays a cholesterol transferase activity that results by the covalent attachment of a cholesterol moiety to the C-terminal of the newly generated N-product.</text>
</comment>
<evidence type="ECO:0000259" key="19">
    <source>
        <dbReference type="SMART" id="SM00305"/>
    </source>
</evidence>